<dbReference type="NCBIfam" id="TIGR01462">
    <property type="entry name" value="greA"/>
    <property type="match status" value="1"/>
</dbReference>
<name>A0A0J9BPE1_9FIRM</name>
<proteinExistence type="inferred from homology"/>
<evidence type="ECO:0000256" key="7">
    <source>
        <dbReference type="ARBA" id="ARBA00024916"/>
    </source>
</evidence>
<dbReference type="Gene3D" id="1.10.287.180">
    <property type="entry name" value="Transcription elongation factor, GreA/GreB, N-terminal domain"/>
    <property type="match status" value="1"/>
</dbReference>
<dbReference type="SUPFAM" id="SSF46557">
    <property type="entry name" value="GreA transcript cleavage protein, N-terminal domain"/>
    <property type="match status" value="1"/>
</dbReference>
<keyword evidence="6 9" id="KW-0804">Transcription</keyword>
<dbReference type="InterPro" id="IPR028624">
    <property type="entry name" value="Tscrpt_elong_fac_GreA/B"/>
</dbReference>
<dbReference type="Pfam" id="PF01272">
    <property type="entry name" value="GreA_GreB"/>
    <property type="match status" value="1"/>
</dbReference>
<organism evidence="13 14">
    <name type="scientific">[Clostridium] citroniae WAL-19142</name>
    <dbReference type="NCBI Taxonomy" id="742734"/>
    <lineage>
        <taxon>Bacteria</taxon>
        <taxon>Bacillati</taxon>
        <taxon>Bacillota</taxon>
        <taxon>Clostridia</taxon>
        <taxon>Lachnospirales</taxon>
        <taxon>Lachnospiraceae</taxon>
        <taxon>Enterocloster</taxon>
    </lineage>
</organism>
<dbReference type="RefSeq" id="WP_048930796.1">
    <property type="nucleotide sequence ID" value="NZ_KQ235882.1"/>
</dbReference>
<dbReference type="AlphaFoldDB" id="A0A0J9BPE1"/>
<evidence type="ECO:0000259" key="12">
    <source>
        <dbReference type="Pfam" id="PF03449"/>
    </source>
</evidence>
<keyword evidence="4" id="KW-0175">Coiled coil</keyword>
<dbReference type="PANTHER" id="PTHR30437">
    <property type="entry name" value="TRANSCRIPTION ELONGATION FACTOR GREA"/>
    <property type="match status" value="1"/>
</dbReference>
<dbReference type="FunFam" id="1.10.287.180:FF:000001">
    <property type="entry name" value="Transcription elongation factor GreA"/>
    <property type="match status" value="1"/>
</dbReference>
<evidence type="ECO:0000256" key="3">
    <source>
        <dbReference type="ARBA" id="ARBA00023015"/>
    </source>
</evidence>
<accession>A0A0J9BPE1</accession>
<keyword evidence="3 9" id="KW-0805">Transcription regulation</keyword>
<dbReference type="OrthoDB" id="9808774at2"/>
<comment type="function">
    <text evidence="7 9 10">Necessary for efficient RNA polymerase transcription elongation past template-encoded arresting sites. The arresting sites in DNA have the property of trapping a certain fraction of elongating RNA polymerases that pass through, resulting in locked ternary complexes. Cleavage of the nascent transcript by cleavage factors such as GreA or GreB allows the resumption of elongation from the new 3'terminus. GreA releases sequences of 2 to 3 nucleotides.</text>
</comment>
<dbReference type="PATRIC" id="fig|742734.4.peg.4985"/>
<comment type="similarity">
    <text evidence="1 9 10">Belongs to the GreA/GreB family.</text>
</comment>
<dbReference type="NCBIfam" id="NF001263">
    <property type="entry name" value="PRK00226.1-4"/>
    <property type="match status" value="1"/>
</dbReference>
<evidence type="ECO:0000256" key="5">
    <source>
        <dbReference type="ARBA" id="ARBA00023125"/>
    </source>
</evidence>
<sequence>MYDNLTKSDIKKMEEEIEYRKLVVRKEALEAVKEARAHGDLSENFEYKAAKQDKNRNESRIRYLEKMIKTARIISDQSGADEVGLGDRVSVYIPDDDETEEYKLVTTVRGNSLQGLISIDSPLGKAIRGHKVGERVHVKVDDRFGYEVEIRSIDKTAADEDDKLRSF</sequence>
<evidence type="ECO:0000256" key="10">
    <source>
        <dbReference type="RuleBase" id="RU000556"/>
    </source>
</evidence>
<dbReference type="EMBL" id="ADLK01000035">
    <property type="protein sequence ID" value="KMW14992.1"/>
    <property type="molecule type" value="Genomic_DNA"/>
</dbReference>
<dbReference type="Pfam" id="PF03449">
    <property type="entry name" value="GreA_GreB_N"/>
    <property type="match status" value="1"/>
</dbReference>
<reference evidence="13 14" key="1">
    <citation type="submission" date="2011-04" db="EMBL/GenBank/DDBJ databases">
        <title>The Genome Sequence of Clostridium citroniae WAL-19142.</title>
        <authorList>
            <consortium name="The Broad Institute Genome Sequencing Platform"/>
            <person name="Earl A."/>
            <person name="Ward D."/>
            <person name="Feldgarden M."/>
            <person name="Gevers D."/>
            <person name="Warren Y.A."/>
            <person name="Tyrrell K.L."/>
            <person name="Citron D.M."/>
            <person name="Goldstein E.J."/>
            <person name="Daigneault M."/>
            <person name="Allen-Vercoe E."/>
            <person name="Young S.K."/>
            <person name="Zeng Q."/>
            <person name="Gargeya S."/>
            <person name="Fitzgerald M."/>
            <person name="Haas B."/>
            <person name="Abouelleil A."/>
            <person name="Alvarado L."/>
            <person name="Arachchi H.M."/>
            <person name="Berlin A."/>
            <person name="Brown A."/>
            <person name="Chapman S.B."/>
            <person name="Chen Z."/>
            <person name="Dunbar C."/>
            <person name="Freedman E."/>
            <person name="Gearin G."/>
            <person name="Gellesch M."/>
            <person name="Goldberg J."/>
            <person name="Griggs A."/>
            <person name="Gujja S."/>
            <person name="Heilman E.R."/>
            <person name="Heiman D."/>
            <person name="Howarth C."/>
            <person name="Larson L."/>
            <person name="Lui A."/>
            <person name="MacDonald P.J."/>
            <person name="Mehta T."/>
            <person name="Montmayeur A."/>
            <person name="Murphy C."/>
            <person name="Neiman D."/>
            <person name="Pearson M."/>
            <person name="Priest M."/>
            <person name="Roberts A."/>
            <person name="Saif S."/>
            <person name="Shea T."/>
            <person name="Shenoy N."/>
            <person name="Sisk P."/>
            <person name="Stolte C."/>
            <person name="Sykes S."/>
            <person name="White J."/>
            <person name="Yandava C."/>
            <person name="Wortman J."/>
            <person name="Nusbaum C."/>
            <person name="Birren B."/>
        </authorList>
    </citation>
    <scope>NUCLEOTIDE SEQUENCE [LARGE SCALE GENOMIC DNA]</scope>
    <source>
        <strain evidence="13 14">WAL-19142</strain>
    </source>
</reference>
<comment type="caution">
    <text evidence="13">The sequence shown here is derived from an EMBL/GenBank/DDBJ whole genome shotgun (WGS) entry which is preliminary data.</text>
</comment>
<dbReference type="InterPro" id="IPR006359">
    <property type="entry name" value="Tscrpt_elong_fac_GreA"/>
</dbReference>
<evidence type="ECO:0000256" key="9">
    <source>
        <dbReference type="HAMAP-Rule" id="MF_00105"/>
    </source>
</evidence>
<dbReference type="PANTHER" id="PTHR30437:SF4">
    <property type="entry name" value="TRANSCRIPTION ELONGATION FACTOR GREA"/>
    <property type="match status" value="1"/>
</dbReference>
<dbReference type="GeneID" id="93164000"/>
<feature type="domain" description="Transcription elongation factor GreA/GreB C-terminal" evidence="11">
    <location>
        <begin position="80"/>
        <end position="154"/>
    </location>
</feature>
<dbReference type="InterPro" id="IPR036953">
    <property type="entry name" value="GreA/GreB_C_sf"/>
</dbReference>
<evidence type="ECO:0000256" key="1">
    <source>
        <dbReference type="ARBA" id="ARBA00008213"/>
    </source>
</evidence>
<evidence type="ECO:0000259" key="11">
    <source>
        <dbReference type="Pfam" id="PF01272"/>
    </source>
</evidence>
<dbReference type="GO" id="GO:0006354">
    <property type="term" value="P:DNA-templated transcription elongation"/>
    <property type="evidence" value="ECO:0007669"/>
    <property type="project" value="TreeGrafter"/>
</dbReference>
<dbReference type="InterPro" id="IPR036805">
    <property type="entry name" value="Tscrpt_elong_fac_GreA/B_N_sf"/>
</dbReference>
<keyword evidence="5 9" id="KW-0238">DNA-binding</keyword>
<protein>
    <recommendedName>
        <fullName evidence="2 9">Transcription elongation factor GreA</fullName>
    </recommendedName>
    <alternativeName>
        <fullName evidence="8 9">Transcript cleavage factor GreA</fullName>
    </alternativeName>
</protein>
<dbReference type="GO" id="GO:0032784">
    <property type="term" value="P:regulation of DNA-templated transcription elongation"/>
    <property type="evidence" value="ECO:0007669"/>
    <property type="project" value="UniProtKB-UniRule"/>
</dbReference>
<evidence type="ECO:0000313" key="13">
    <source>
        <dbReference type="EMBL" id="KMW14992.1"/>
    </source>
</evidence>
<dbReference type="Proteomes" id="UP000037392">
    <property type="component" value="Unassembled WGS sequence"/>
</dbReference>
<evidence type="ECO:0000256" key="2">
    <source>
        <dbReference type="ARBA" id="ARBA00013729"/>
    </source>
</evidence>
<dbReference type="SUPFAM" id="SSF54534">
    <property type="entry name" value="FKBP-like"/>
    <property type="match status" value="1"/>
</dbReference>
<dbReference type="GO" id="GO:0003677">
    <property type="term" value="F:DNA binding"/>
    <property type="evidence" value="ECO:0007669"/>
    <property type="project" value="UniProtKB-UniRule"/>
</dbReference>
<dbReference type="InterPro" id="IPR001437">
    <property type="entry name" value="Tscrpt_elong_fac_GreA/B_C"/>
</dbReference>
<dbReference type="GO" id="GO:0070063">
    <property type="term" value="F:RNA polymerase binding"/>
    <property type="evidence" value="ECO:0007669"/>
    <property type="project" value="InterPro"/>
</dbReference>
<dbReference type="PIRSF" id="PIRSF006092">
    <property type="entry name" value="GreA_GreB"/>
    <property type="match status" value="1"/>
</dbReference>
<evidence type="ECO:0000256" key="6">
    <source>
        <dbReference type="ARBA" id="ARBA00023163"/>
    </source>
</evidence>
<dbReference type="InterPro" id="IPR022691">
    <property type="entry name" value="Tscrpt_elong_fac_GreA/B_N"/>
</dbReference>
<dbReference type="Gene3D" id="3.10.50.30">
    <property type="entry name" value="Transcription elongation factor, GreA/GreB, C-terminal domain"/>
    <property type="match status" value="1"/>
</dbReference>
<dbReference type="InterPro" id="IPR023459">
    <property type="entry name" value="Tscrpt_elong_fac_GreA/B_fam"/>
</dbReference>
<feature type="domain" description="Transcription elongation factor GreA/GreB N-terminal" evidence="12">
    <location>
        <begin position="5"/>
        <end position="73"/>
    </location>
</feature>
<gene>
    <name evidence="9" type="primary">greA</name>
    <name evidence="13" type="ORF">HMPREF9470_04652</name>
</gene>
<evidence type="ECO:0000256" key="8">
    <source>
        <dbReference type="ARBA" id="ARBA00030776"/>
    </source>
</evidence>
<dbReference type="HAMAP" id="MF_00105">
    <property type="entry name" value="GreA_GreB"/>
    <property type="match status" value="1"/>
</dbReference>
<evidence type="ECO:0000313" key="14">
    <source>
        <dbReference type="Proteomes" id="UP000037392"/>
    </source>
</evidence>
<evidence type="ECO:0000256" key="4">
    <source>
        <dbReference type="ARBA" id="ARBA00023054"/>
    </source>
</evidence>